<feature type="region of interest" description="Disordered" evidence="7">
    <location>
        <begin position="36"/>
        <end position="67"/>
    </location>
</feature>
<dbReference type="PANTHER" id="PTHR12058">
    <property type="entry name" value="ARP2/3 COMPLEX 34 KDA SUBUNIT"/>
    <property type="match status" value="1"/>
</dbReference>
<comment type="similarity">
    <text evidence="2 6">Belongs to the ARPC2 family.</text>
</comment>
<evidence type="ECO:0000313" key="8">
    <source>
        <dbReference type="Proteomes" id="UP000887561"/>
    </source>
</evidence>
<evidence type="ECO:0000256" key="3">
    <source>
        <dbReference type="ARBA" id="ARBA00022490"/>
    </source>
</evidence>
<evidence type="ECO:0000256" key="6">
    <source>
        <dbReference type="RuleBase" id="RU364015"/>
    </source>
</evidence>
<keyword evidence="8" id="KW-1185">Reference proteome</keyword>
<dbReference type="GO" id="GO:0005200">
    <property type="term" value="F:structural constituent of cytoskeleton"/>
    <property type="evidence" value="ECO:0007669"/>
    <property type="project" value="TreeGrafter"/>
</dbReference>
<dbReference type="GO" id="GO:0051015">
    <property type="term" value="F:actin filament binding"/>
    <property type="evidence" value="ECO:0007669"/>
    <property type="project" value="TreeGrafter"/>
</dbReference>
<evidence type="ECO:0000313" key="9">
    <source>
        <dbReference type="WBParaSite" id="scaffold4522_cov264.g8277"/>
    </source>
</evidence>
<keyword evidence="4 6" id="KW-0009">Actin-binding</keyword>
<dbReference type="Pfam" id="PF04045">
    <property type="entry name" value="P34-Arc"/>
    <property type="match status" value="1"/>
</dbReference>
<evidence type="ECO:0000256" key="7">
    <source>
        <dbReference type="SAM" id="MobiDB-lite"/>
    </source>
</evidence>
<evidence type="ECO:0000256" key="1">
    <source>
        <dbReference type="ARBA" id="ARBA00004245"/>
    </source>
</evidence>
<comment type="subcellular location">
    <subcellularLocation>
        <location evidence="1 6">Cytoplasm</location>
        <location evidence="1 6">Cytoskeleton</location>
    </subcellularLocation>
</comment>
<keyword evidence="3 6" id="KW-0963">Cytoplasm</keyword>
<comment type="function">
    <text evidence="6">Functions as actin-binding component of the Arp2/3 complex which is involved in regulation of actin polymerization and together with an activating nucleation-promoting factor (NPF) mediates the formation of branched actin networks.</text>
</comment>
<dbReference type="PANTHER" id="PTHR12058:SF0">
    <property type="entry name" value="ACTIN-RELATED PROTEIN 2_3 COMPLEX SUBUNIT 2"/>
    <property type="match status" value="1"/>
</dbReference>
<comment type="subunit">
    <text evidence="6">Component of the Arp2/3 complex.</text>
</comment>
<evidence type="ECO:0000256" key="4">
    <source>
        <dbReference type="ARBA" id="ARBA00023203"/>
    </source>
</evidence>
<evidence type="ECO:0000256" key="5">
    <source>
        <dbReference type="ARBA" id="ARBA00023212"/>
    </source>
</evidence>
<accession>A0A915MQ79</accession>
<dbReference type="InterPro" id="IPR007188">
    <property type="entry name" value="ARPC2"/>
</dbReference>
<dbReference type="GO" id="GO:0030041">
    <property type="term" value="P:actin filament polymerization"/>
    <property type="evidence" value="ECO:0007669"/>
    <property type="project" value="InterPro"/>
</dbReference>
<reference evidence="9" key="1">
    <citation type="submission" date="2022-11" db="UniProtKB">
        <authorList>
            <consortium name="WormBaseParasite"/>
        </authorList>
    </citation>
    <scope>IDENTIFICATION</scope>
</reference>
<name>A0A915MQ79_MELJA</name>
<dbReference type="WBParaSite" id="scaffold4522_cov264.g8277">
    <property type="protein sequence ID" value="scaffold4522_cov264.g8277"/>
    <property type="gene ID" value="scaffold4522_cov264.g8277"/>
</dbReference>
<dbReference type="GO" id="GO:0005885">
    <property type="term" value="C:Arp2/3 protein complex"/>
    <property type="evidence" value="ECO:0007669"/>
    <property type="project" value="InterPro"/>
</dbReference>
<sequence>IGYRLTKKSKSAKYISHHYHQDHYSTIESAGELAAGESPKKILSTKPKVPRTPIPQTTPTDPLGPALKHQPTLLSPITPEVASLIPSTSFVEAKSDRVTVIFSTIFKDPDDVIIGKIFLQEFREGRKASQTAPQIIYSVGEPPLELKNCSEAKIGPNVGYITFGRIHSHGTHTVPEPFD</sequence>
<dbReference type="SUPFAM" id="SSF69645">
    <property type="entry name" value="Arp2/3 complex subunits"/>
    <property type="match status" value="1"/>
</dbReference>
<dbReference type="Proteomes" id="UP000887561">
    <property type="component" value="Unplaced"/>
</dbReference>
<proteinExistence type="inferred from homology"/>
<dbReference type="Gene3D" id="3.30.1460.20">
    <property type="match status" value="1"/>
</dbReference>
<organism evidence="8 9">
    <name type="scientific">Meloidogyne javanica</name>
    <name type="common">Root-knot nematode worm</name>
    <dbReference type="NCBI Taxonomy" id="6303"/>
    <lineage>
        <taxon>Eukaryota</taxon>
        <taxon>Metazoa</taxon>
        <taxon>Ecdysozoa</taxon>
        <taxon>Nematoda</taxon>
        <taxon>Chromadorea</taxon>
        <taxon>Rhabditida</taxon>
        <taxon>Tylenchina</taxon>
        <taxon>Tylenchomorpha</taxon>
        <taxon>Tylenchoidea</taxon>
        <taxon>Meloidogynidae</taxon>
        <taxon>Meloidogyninae</taxon>
        <taxon>Meloidogyne</taxon>
        <taxon>Meloidogyne incognita group</taxon>
    </lineage>
</organism>
<protein>
    <recommendedName>
        <fullName evidence="6">Arp2/3 complex 34 kDa subunit</fullName>
    </recommendedName>
</protein>
<keyword evidence="5 6" id="KW-0206">Cytoskeleton</keyword>
<dbReference type="InterPro" id="IPR034666">
    <property type="entry name" value="ARPC2/4"/>
</dbReference>
<evidence type="ECO:0000256" key="2">
    <source>
        <dbReference type="ARBA" id="ARBA00007192"/>
    </source>
</evidence>
<dbReference type="AlphaFoldDB" id="A0A915MQ79"/>
<dbReference type="GO" id="GO:0034314">
    <property type="term" value="P:Arp2/3 complex-mediated actin nucleation"/>
    <property type="evidence" value="ECO:0007669"/>
    <property type="project" value="InterPro"/>
</dbReference>